<dbReference type="InterPro" id="IPR007220">
    <property type="entry name" value="ORC2"/>
</dbReference>
<dbReference type="AlphaFoldDB" id="A0A6B2G2B9"/>
<evidence type="ECO:0000256" key="2">
    <source>
        <dbReference type="ARBA" id="ARBA00007421"/>
    </source>
</evidence>
<evidence type="ECO:0000256" key="3">
    <source>
        <dbReference type="ARBA" id="ARBA00019080"/>
    </source>
</evidence>
<evidence type="ECO:0000256" key="6">
    <source>
        <dbReference type="RuleBase" id="RU368084"/>
    </source>
</evidence>
<comment type="similarity">
    <text evidence="2 6">Belongs to the ORC2 family.</text>
</comment>
<dbReference type="PANTHER" id="PTHR14052:SF0">
    <property type="entry name" value="ORIGIN RECOGNITION COMPLEX SUBUNIT 2"/>
    <property type="match status" value="1"/>
</dbReference>
<protein>
    <recommendedName>
        <fullName evidence="3 6">Origin recognition complex subunit 2</fullName>
    </recommendedName>
</protein>
<dbReference type="InterPro" id="IPR056772">
    <property type="entry name" value="RecA-like_ORC2"/>
</dbReference>
<feature type="domain" description="Origin recognition complex subunit 2 winged-helix" evidence="8">
    <location>
        <begin position="276"/>
        <end position="322"/>
    </location>
</feature>
<comment type="subunit">
    <text evidence="6">Component of the origin recognition complex (ORC).</text>
</comment>
<keyword evidence="4 6" id="KW-0235">DNA replication</keyword>
<dbReference type="EMBL" id="GHBR01001077">
    <property type="protein sequence ID" value="NDJ96445.1"/>
    <property type="molecule type" value="Transcribed_RNA"/>
</dbReference>
<comment type="subcellular location">
    <subcellularLocation>
        <location evidence="1 6">Nucleus</location>
    </subcellularLocation>
</comment>
<reference evidence="9" key="1">
    <citation type="submission" date="2018-11" db="EMBL/GenBank/DDBJ databases">
        <title>Myxobolus squamalis genome and transcriptome.</title>
        <authorList>
            <person name="Yahalomi D."/>
            <person name="Atkinson S.D."/>
            <person name="Neuhof M."/>
            <person name="Chang E.S."/>
            <person name="Philippe H."/>
            <person name="Cartwright P."/>
            <person name="Bartholomew J.L."/>
            <person name="Huchon D."/>
        </authorList>
    </citation>
    <scope>NUCLEOTIDE SEQUENCE</scope>
    <source>
        <strain evidence="9">71B08</strain>
        <tissue evidence="9">Whole</tissue>
    </source>
</reference>
<evidence type="ECO:0000313" key="9">
    <source>
        <dbReference type="EMBL" id="NDJ96445.1"/>
    </source>
</evidence>
<dbReference type="Pfam" id="PF24882">
    <property type="entry name" value="WHD_ORC2"/>
    <property type="match status" value="1"/>
</dbReference>
<dbReference type="InterPro" id="IPR056773">
    <property type="entry name" value="WHD_ORC2"/>
</dbReference>
<name>A0A6B2G2B9_MYXSQ</name>
<evidence type="ECO:0000256" key="4">
    <source>
        <dbReference type="ARBA" id="ARBA00022705"/>
    </source>
</evidence>
<organism evidence="9">
    <name type="scientific">Myxobolus squamalis</name>
    <name type="common">Myxosporean</name>
    <dbReference type="NCBI Taxonomy" id="59785"/>
    <lineage>
        <taxon>Eukaryota</taxon>
        <taxon>Metazoa</taxon>
        <taxon>Cnidaria</taxon>
        <taxon>Myxozoa</taxon>
        <taxon>Myxosporea</taxon>
        <taxon>Bivalvulida</taxon>
        <taxon>Platysporina</taxon>
        <taxon>Myxobolidae</taxon>
        <taxon>Myxobolus</taxon>
    </lineage>
</organism>
<evidence type="ECO:0000259" key="7">
    <source>
        <dbReference type="Pfam" id="PF04084"/>
    </source>
</evidence>
<accession>A0A6B2G2B9</accession>
<evidence type="ECO:0000256" key="5">
    <source>
        <dbReference type="ARBA" id="ARBA00023242"/>
    </source>
</evidence>
<dbReference type="PANTHER" id="PTHR14052">
    <property type="entry name" value="ORIGIN RECOGNITION COMPLEX SUBUNIT 2"/>
    <property type="match status" value="1"/>
</dbReference>
<comment type="function">
    <text evidence="6">Component of the origin recognition complex (ORC) that binds origins of replication. DNA-binding is ATP-dependent. ORC is required to assemble the pre-replication complex necessary to initiate DNA replication.</text>
</comment>
<evidence type="ECO:0000256" key="1">
    <source>
        <dbReference type="ARBA" id="ARBA00004123"/>
    </source>
</evidence>
<proteinExistence type="inferred from homology"/>
<dbReference type="GO" id="GO:0003688">
    <property type="term" value="F:DNA replication origin binding"/>
    <property type="evidence" value="ECO:0007669"/>
    <property type="project" value="UniProtKB-UniRule"/>
</dbReference>
<dbReference type="Pfam" id="PF04084">
    <property type="entry name" value="RecA-like_ORC2"/>
    <property type="match status" value="1"/>
</dbReference>
<sequence length="356" mass="41222">MVNTRRSMILTSSTIENTHVGIKRKSDVIKIAHKAVLKARTNIQKHSDDISRKTRLDSKKYSKVFPPNASLFEDTNSSQDIKYENQFNDLYLELRCGFNLILYGPGSKIKTIKSLVVFLKTRHVQVLKIEGHLPNIKTKKISETVDTLFSSKSPNKVLIVTSIDQIWSRSFKKFESINEIFKRCVNANIGIIVTVDSINSSLLWDTTNRSHLKWVYHSYPTYDNYSEELSNRELFFSRNSNEQTVESLSHVIFALPEKAQIIFKFIAETHVRFLENGQKPLIEFDFLYNACRNEFMVSNEQTLRAVLVELSDHKIISSSSKGTNFREFQIIYSKEIIQMFLNSKFLAVKSFTQSYN</sequence>
<dbReference type="GO" id="GO:0005664">
    <property type="term" value="C:nuclear origin of replication recognition complex"/>
    <property type="evidence" value="ECO:0007669"/>
    <property type="project" value="UniProtKB-UniRule"/>
</dbReference>
<keyword evidence="5 6" id="KW-0539">Nucleus</keyword>
<dbReference type="GO" id="GO:0006260">
    <property type="term" value="P:DNA replication"/>
    <property type="evidence" value="ECO:0007669"/>
    <property type="project" value="UniProtKB-UniRule"/>
</dbReference>
<evidence type="ECO:0000259" key="8">
    <source>
        <dbReference type="Pfam" id="PF24882"/>
    </source>
</evidence>
<feature type="domain" description="Origin recognition complex subunit 2 RecA-like" evidence="7">
    <location>
        <begin position="82"/>
        <end position="162"/>
    </location>
</feature>